<protein>
    <submittedName>
        <fullName evidence="2">Uncharacterized protein</fullName>
    </submittedName>
</protein>
<gene>
    <name evidence="2" type="ORF">KCU98_g5299</name>
</gene>
<proteinExistence type="predicted"/>
<feature type="non-terminal residue" evidence="2">
    <location>
        <position position="1"/>
    </location>
</feature>
<evidence type="ECO:0000313" key="3">
    <source>
        <dbReference type="Proteomes" id="UP000729357"/>
    </source>
</evidence>
<evidence type="ECO:0000256" key="1">
    <source>
        <dbReference type="SAM" id="MobiDB-lite"/>
    </source>
</evidence>
<reference evidence="2" key="2">
    <citation type="submission" date="2021-08" db="EMBL/GenBank/DDBJ databases">
        <authorList>
            <person name="Gostincar C."/>
            <person name="Sun X."/>
            <person name="Song Z."/>
            <person name="Gunde-Cimerman N."/>
        </authorList>
    </citation>
    <scope>NUCLEOTIDE SEQUENCE</scope>
    <source>
        <strain evidence="2">EXF-9298</strain>
    </source>
</reference>
<dbReference type="EMBL" id="JAHFXS010000477">
    <property type="protein sequence ID" value="KAG9984599.1"/>
    <property type="molecule type" value="Genomic_DNA"/>
</dbReference>
<name>A0A9P8FV32_AURME</name>
<dbReference type="AlphaFoldDB" id="A0A9P8FV32"/>
<keyword evidence="3" id="KW-1185">Reference proteome</keyword>
<sequence>GKDMMELLRGKNQRWALSSNRLIEEGWLRQVFVPGDGEPMHHQEEQAASTNHASMPFVEHSQEAISNSGMQRVQLQQPYDQQHGSMHDANLVWNQHQYTLQPYHQLHHGQQQHQHQQQWHAGMH</sequence>
<feature type="region of interest" description="Disordered" evidence="1">
    <location>
        <begin position="105"/>
        <end position="124"/>
    </location>
</feature>
<organism evidence="2 3">
    <name type="scientific">Aureobasidium melanogenum</name>
    <name type="common">Aureobasidium pullulans var. melanogenum</name>
    <dbReference type="NCBI Taxonomy" id="46634"/>
    <lineage>
        <taxon>Eukaryota</taxon>
        <taxon>Fungi</taxon>
        <taxon>Dikarya</taxon>
        <taxon>Ascomycota</taxon>
        <taxon>Pezizomycotina</taxon>
        <taxon>Dothideomycetes</taxon>
        <taxon>Dothideomycetidae</taxon>
        <taxon>Dothideales</taxon>
        <taxon>Saccotheciaceae</taxon>
        <taxon>Aureobasidium</taxon>
    </lineage>
</organism>
<reference evidence="2" key="1">
    <citation type="journal article" date="2021" name="J Fungi (Basel)">
        <title>Virulence traits and population genomics of the black yeast Aureobasidium melanogenum.</title>
        <authorList>
            <person name="Cernosa A."/>
            <person name="Sun X."/>
            <person name="Gostincar C."/>
            <person name="Fang C."/>
            <person name="Gunde-Cimerman N."/>
            <person name="Song Z."/>
        </authorList>
    </citation>
    <scope>NUCLEOTIDE SEQUENCE</scope>
    <source>
        <strain evidence="2">EXF-9298</strain>
    </source>
</reference>
<feature type="non-terminal residue" evidence="2">
    <location>
        <position position="124"/>
    </location>
</feature>
<evidence type="ECO:0000313" key="2">
    <source>
        <dbReference type="EMBL" id="KAG9984599.1"/>
    </source>
</evidence>
<dbReference type="Proteomes" id="UP000729357">
    <property type="component" value="Unassembled WGS sequence"/>
</dbReference>
<comment type="caution">
    <text evidence="2">The sequence shown here is derived from an EMBL/GenBank/DDBJ whole genome shotgun (WGS) entry which is preliminary data.</text>
</comment>
<accession>A0A9P8FV32</accession>